<name>A0A6I2U2S2_9FIRM</name>
<evidence type="ECO:0000259" key="2">
    <source>
        <dbReference type="Pfam" id="PF17225"/>
    </source>
</evidence>
<keyword evidence="1" id="KW-1133">Transmembrane helix</keyword>
<gene>
    <name evidence="3" type="ORF">FYJ76_05245</name>
</gene>
<comment type="caution">
    <text evidence="3">The sequence shown here is derived from an EMBL/GenBank/DDBJ whole genome shotgun (WGS) entry which is preliminary data.</text>
</comment>
<dbReference type="Proteomes" id="UP000431913">
    <property type="component" value="Unassembled WGS sequence"/>
</dbReference>
<feature type="domain" description="DUF5301" evidence="2">
    <location>
        <begin position="87"/>
        <end position="147"/>
    </location>
</feature>
<evidence type="ECO:0000313" key="3">
    <source>
        <dbReference type="EMBL" id="MST91346.1"/>
    </source>
</evidence>
<dbReference type="Gene3D" id="2.60.40.4250">
    <property type="match status" value="1"/>
</dbReference>
<reference evidence="3 4" key="1">
    <citation type="submission" date="2019-08" db="EMBL/GenBank/DDBJ databases">
        <title>In-depth cultivation of the pig gut microbiome towards novel bacterial diversity and tailored functional studies.</title>
        <authorList>
            <person name="Wylensek D."/>
            <person name="Hitch T.C.A."/>
            <person name="Clavel T."/>
        </authorList>
    </citation>
    <scope>NUCLEOTIDE SEQUENCE [LARGE SCALE GENOMIC DNA]</scope>
    <source>
        <strain evidence="3 4">WCA3-601-WT-6J</strain>
    </source>
</reference>
<sequence length="171" mass="19302">MVDLFTGLWYHKIILEWLEHKNMKKKNVILSIILIIAVLFIGYRVYDAAFPVAKSLEPFTDYPDVGDVLTVTISTPDGESTGVYGFASLIMQIQQVEPTRKASVNDTPSAEFYYKVAVATENKAYNYFVYEEKGQVYLEIPYLGIYKGQYNTGSSSLMEIIPDLIAKYPAG</sequence>
<accession>A0A6I2U2S2</accession>
<evidence type="ECO:0000256" key="1">
    <source>
        <dbReference type="SAM" id="Phobius"/>
    </source>
</evidence>
<organism evidence="3 4">
    <name type="scientific">Ruthenibacterium lactatiformans</name>
    <dbReference type="NCBI Taxonomy" id="1550024"/>
    <lineage>
        <taxon>Bacteria</taxon>
        <taxon>Bacillati</taxon>
        <taxon>Bacillota</taxon>
        <taxon>Clostridia</taxon>
        <taxon>Eubacteriales</taxon>
        <taxon>Oscillospiraceae</taxon>
        <taxon>Ruthenibacterium</taxon>
    </lineage>
</organism>
<dbReference type="AlphaFoldDB" id="A0A6I2U2S2"/>
<feature type="transmembrane region" description="Helical" evidence="1">
    <location>
        <begin position="28"/>
        <end position="46"/>
    </location>
</feature>
<keyword evidence="1" id="KW-0812">Transmembrane</keyword>
<dbReference type="Pfam" id="PF17225">
    <property type="entry name" value="DUF5301"/>
    <property type="match status" value="1"/>
</dbReference>
<keyword evidence="1" id="KW-0472">Membrane</keyword>
<protein>
    <recommendedName>
        <fullName evidence="2">DUF5301 domain-containing protein</fullName>
    </recommendedName>
</protein>
<evidence type="ECO:0000313" key="4">
    <source>
        <dbReference type="Proteomes" id="UP000431913"/>
    </source>
</evidence>
<dbReference type="EMBL" id="VUNJ01000004">
    <property type="protein sequence ID" value="MST91346.1"/>
    <property type="molecule type" value="Genomic_DNA"/>
</dbReference>
<dbReference type="InterPro" id="IPR033782">
    <property type="entry name" value="DUF5301"/>
</dbReference>
<proteinExistence type="predicted"/>